<dbReference type="NCBIfam" id="TIGR00152">
    <property type="entry name" value="dephospho-CoA kinase"/>
    <property type="match status" value="1"/>
</dbReference>
<dbReference type="PANTHER" id="PTHR10695">
    <property type="entry name" value="DEPHOSPHO-COA KINASE-RELATED"/>
    <property type="match status" value="1"/>
</dbReference>
<keyword evidence="3 5" id="KW-0418">Kinase</keyword>
<keyword evidence="3" id="KW-0173">Coenzyme A biosynthesis</keyword>
<evidence type="ECO:0000313" key="6">
    <source>
        <dbReference type="Proteomes" id="UP000017127"/>
    </source>
</evidence>
<dbReference type="AlphaFoldDB" id="U7QBJ1"/>
<comment type="function">
    <text evidence="3">Catalyzes the phosphorylation of the 3'-hydroxyl group of dephosphocoenzyme A to form coenzyme A.</text>
</comment>
<comment type="catalytic activity">
    <reaction evidence="3">
        <text>3'-dephospho-CoA + ATP = ADP + CoA + H(+)</text>
        <dbReference type="Rhea" id="RHEA:18245"/>
        <dbReference type="ChEBI" id="CHEBI:15378"/>
        <dbReference type="ChEBI" id="CHEBI:30616"/>
        <dbReference type="ChEBI" id="CHEBI:57287"/>
        <dbReference type="ChEBI" id="CHEBI:57328"/>
        <dbReference type="ChEBI" id="CHEBI:456216"/>
        <dbReference type="EC" id="2.7.1.24"/>
    </reaction>
</comment>
<organism evidence="5 6">
    <name type="scientific">Lyngbya aestuarii BL J</name>
    <dbReference type="NCBI Taxonomy" id="1348334"/>
    <lineage>
        <taxon>Bacteria</taxon>
        <taxon>Bacillati</taxon>
        <taxon>Cyanobacteriota</taxon>
        <taxon>Cyanophyceae</taxon>
        <taxon>Oscillatoriophycideae</taxon>
        <taxon>Oscillatoriales</taxon>
        <taxon>Microcoleaceae</taxon>
        <taxon>Lyngbya</taxon>
    </lineage>
</organism>
<sequence length="201" mass="22548">MRLIGLTGGISTGKTTVSNYLAEMYPFPIWDADVYSRQAVQPNSPVLQTLVRRYGTGILLSDGSLNRSQLGNIIFNSLTERHWVEKQIHPVVRDRFSDNITKLQYEAGKNATAILVIPLLFEAKMTDLVTEIWVISCSPPQQQLRLIQRSNGSLSAKQAQARIDSQMPLEQKCKMADVILDNSSTLEELWQQVDDAIARTS</sequence>
<reference evidence="5 6" key="1">
    <citation type="journal article" date="2013" name="Front. Microbiol.">
        <title>Comparative genomic analyses of the cyanobacterium, Lyngbya aestuarii BL J, a powerful hydrogen producer.</title>
        <authorList>
            <person name="Kothari A."/>
            <person name="Vaughn M."/>
            <person name="Garcia-Pichel F."/>
        </authorList>
    </citation>
    <scope>NUCLEOTIDE SEQUENCE [LARGE SCALE GENOMIC DNA]</scope>
    <source>
        <strain evidence="5 6">BL J</strain>
    </source>
</reference>
<dbReference type="UniPathway" id="UPA00241">
    <property type="reaction ID" value="UER00356"/>
</dbReference>
<dbReference type="GO" id="GO:0005524">
    <property type="term" value="F:ATP binding"/>
    <property type="evidence" value="ECO:0007669"/>
    <property type="project" value="UniProtKB-UniRule"/>
</dbReference>
<dbReference type="SUPFAM" id="SSF52540">
    <property type="entry name" value="P-loop containing nucleoside triphosphate hydrolases"/>
    <property type="match status" value="1"/>
</dbReference>
<proteinExistence type="inferred from homology"/>
<dbReference type="EC" id="2.7.1.24" evidence="3 4"/>
<evidence type="ECO:0000256" key="4">
    <source>
        <dbReference type="NCBIfam" id="TIGR00152"/>
    </source>
</evidence>
<dbReference type="CDD" id="cd02022">
    <property type="entry name" value="DPCK"/>
    <property type="match status" value="1"/>
</dbReference>
<gene>
    <name evidence="3 5" type="primary">coaE</name>
    <name evidence="5" type="ORF">M595_5481</name>
</gene>
<dbReference type="HAMAP" id="MF_00376">
    <property type="entry name" value="Dephospho_CoA_kinase"/>
    <property type="match status" value="1"/>
</dbReference>
<dbReference type="Pfam" id="PF01121">
    <property type="entry name" value="CoaE"/>
    <property type="match status" value="1"/>
</dbReference>
<dbReference type="InterPro" id="IPR001977">
    <property type="entry name" value="Depp_CoAkinase"/>
</dbReference>
<keyword evidence="6" id="KW-1185">Reference proteome</keyword>
<comment type="similarity">
    <text evidence="3">Belongs to the CoaE family.</text>
</comment>
<accession>U7QBJ1</accession>
<dbReference type="PATRIC" id="fig|1348334.3.peg.5272"/>
<dbReference type="Gene3D" id="3.40.50.300">
    <property type="entry name" value="P-loop containing nucleotide triphosphate hydrolases"/>
    <property type="match status" value="1"/>
</dbReference>
<dbReference type="RefSeq" id="WP_023069161.1">
    <property type="nucleotide sequence ID" value="NZ_AUZM01000090.1"/>
</dbReference>
<comment type="caution">
    <text evidence="5">The sequence shown here is derived from an EMBL/GenBank/DDBJ whole genome shotgun (WGS) entry which is preliminary data.</text>
</comment>
<keyword evidence="3" id="KW-0963">Cytoplasm</keyword>
<evidence type="ECO:0000313" key="5">
    <source>
        <dbReference type="EMBL" id="ERT04562.1"/>
    </source>
</evidence>
<evidence type="ECO:0000256" key="1">
    <source>
        <dbReference type="ARBA" id="ARBA00022741"/>
    </source>
</evidence>
<keyword evidence="3 5" id="KW-0808">Transferase</keyword>
<name>U7QBJ1_9CYAN</name>
<dbReference type="GO" id="GO:0005737">
    <property type="term" value="C:cytoplasm"/>
    <property type="evidence" value="ECO:0007669"/>
    <property type="project" value="UniProtKB-SubCell"/>
</dbReference>
<feature type="binding site" evidence="3">
    <location>
        <begin position="11"/>
        <end position="16"/>
    </location>
    <ligand>
        <name>ATP</name>
        <dbReference type="ChEBI" id="CHEBI:30616"/>
    </ligand>
</feature>
<dbReference type="EMBL" id="AUZM01000090">
    <property type="protein sequence ID" value="ERT04562.1"/>
    <property type="molecule type" value="Genomic_DNA"/>
</dbReference>
<dbReference type="OrthoDB" id="9812943at2"/>
<dbReference type="InterPro" id="IPR027417">
    <property type="entry name" value="P-loop_NTPase"/>
</dbReference>
<comment type="pathway">
    <text evidence="3">Cofactor biosynthesis; coenzyme A biosynthesis; CoA from (R)-pantothenate: step 5/5.</text>
</comment>
<dbReference type="PANTHER" id="PTHR10695:SF46">
    <property type="entry name" value="BIFUNCTIONAL COENZYME A SYNTHASE-RELATED"/>
    <property type="match status" value="1"/>
</dbReference>
<keyword evidence="2 3" id="KW-0067">ATP-binding</keyword>
<evidence type="ECO:0000256" key="3">
    <source>
        <dbReference type="HAMAP-Rule" id="MF_00376"/>
    </source>
</evidence>
<keyword evidence="1 3" id="KW-0547">Nucleotide-binding</keyword>
<evidence type="ECO:0000256" key="2">
    <source>
        <dbReference type="ARBA" id="ARBA00022840"/>
    </source>
</evidence>
<dbReference type="GO" id="GO:0015937">
    <property type="term" value="P:coenzyme A biosynthetic process"/>
    <property type="evidence" value="ECO:0007669"/>
    <property type="project" value="UniProtKB-UniRule"/>
</dbReference>
<protein>
    <recommendedName>
        <fullName evidence="3 4">Dephospho-CoA kinase</fullName>
        <ecNumber evidence="3 4">2.7.1.24</ecNumber>
    </recommendedName>
    <alternativeName>
        <fullName evidence="3">Dephosphocoenzyme A kinase</fullName>
    </alternativeName>
</protein>
<dbReference type="Proteomes" id="UP000017127">
    <property type="component" value="Unassembled WGS sequence"/>
</dbReference>
<dbReference type="PROSITE" id="PS51219">
    <property type="entry name" value="DPCK"/>
    <property type="match status" value="1"/>
</dbReference>
<comment type="subcellular location">
    <subcellularLocation>
        <location evidence="3">Cytoplasm</location>
    </subcellularLocation>
</comment>
<dbReference type="GO" id="GO:0004140">
    <property type="term" value="F:dephospho-CoA kinase activity"/>
    <property type="evidence" value="ECO:0007669"/>
    <property type="project" value="UniProtKB-UniRule"/>
</dbReference>